<dbReference type="InterPro" id="IPR005172">
    <property type="entry name" value="CRC"/>
</dbReference>
<proteinExistence type="inferred from homology"/>
<dbReference type="GO" id="GO:0006355">
    <property type="term" value="P:regulation of DNA-templated transcription"/>
    <property type="evidence" value="ECO:0007669"/>
    <property type="project" value="TreeGrafter"/>
</dbReference>
<dbReference type="InterPro" id="IPR033467">
    <property type="entry name" value="Tesmin/TSO1-like_CXC"/>
</dbReference>
<dbReference type="SMART" id="SM01114">
    <property type="entry name" value="CXC"/>
    <property type="match status" value="1"/>
</dbReference>
<sequence length="131" mass="14430">MHRSMMPNCIDRHPKAFHNKGCNCKQSSCIKNYCECYKAKVRCSSTCKCVGCLNSGDDSEMETSTEVSSNKKMCTETCHPPLITLAVVEDTGDCLLAQAAQAEREGSGHALAQRRILEEFGHCLKLIVEAI</sequence>
<keyword evidence="6" id="KW-1185">Reference proteome</keyword>
<dbReference type="AlphaFoldDB" id="A0A9Q0DPX0"/>
<accession>A0A9Q0DPX0</accession>
<gene>
    <name evidence="5" type="ORF">NHX12_005784</name>
</gene>
<protein>
    <recommendedName>
        <fullName evidence="4">CRC domain-containing protein</fullName>
    </recommendedName>
</protein>
<dbReference type="PROSITE" id="PS51634">
    <property type="entry name" value="CRC"/>
    <property type="match status" value="1"/>
</dbReference>
<dbReference type="EMBL" id="JANIIK010000112">
    <property type="protein sequence ID" value="KAJ3593449.1"/>
    <property type="molecule type" value="Genomic_DNA"/>
</dbReference>
<dbReference type="Pfam" id="PF03638">
    <property type="entry name" value="TCR"/>
    <property type="match status" value="1"/>
</dbReference>
<keyword evidence="3" id="KW-0539">Nucleus</keyword>
<feature type="domain" description="CRC" evidence="4">
    <location>
        <begin position="1"/>
        <end position="57"/>
    </location>
</feature>
<dbReference type="InterPro" id="IPR028307">
    <property type="entry name" value="Lin-54_fam"/>
</dbReference>
<dbReference type="GO" id="GO:0005634">
    <property type="term" value="C:nucleus"/>
    <property type="evidence" value="ECO:0007669"/>
    <property type="project" value="UniProtKB-SubCell"/>
</dbReference>
<evidence type="ECO:0000256" key="2">
    <source>
        <dbReference type="ARBA" id="ARBA00007267"/>
    </source>
</evidence>
<dbReference type="Proteomes" id="UP001148018">
    <property type="component" value="Unassembled WGS sequence"/>
</dbReference>
<evidence type="ECO:0000256" key="3">
    <source>
        <dbReference type="ARBA" id="ARBA00023242"/>
    </source>
</evidence>
<organism evidence="5 6">
    <name type="scientific">Muraenolepis orangiensis</name>
    <name type="common">Patagonian moray cod</name>
    <dbReference type="NCBI Taxonomy" id="630683"/>
    <lineage>
        <taxon>Eukaryota</taxon>
        <taxon>Metazoa</taxon>
        <taxon>Chordata</taxon>
        <taxon>Craniata</taxon>
        <taxon>Vertebrata</taxon>
        <taxon>Euteleostomi</taxon>
        <taxon>Actinopterygii</taxon>
        <taxon>Neopterygii</taxon>
        <taxon>Teleostei</taxon>
        <taxon>Neoteleostei</taxon>
        <taxon>Acanthomorphata</taxon>
        <taxon>Zeiogadaria</taxon>
        <taxon>Gadariae</taxon>
        <taxon>Gadiformes</taxon>
        <taxon>Muraenolepidoidei</taxon>
        <taxon>Muraenolepididae</taxon>
        <taxon>Muraenolepis</taxon>
    </lineage>
</organism>
<comment type="subcellular location">
    <subcellularLocation>
        <location evidence="1">Nucleus</location>
    </subcellularLocation>
</comment>
<dbReference type="PANTHER" id="PTHR12446:SF34">
    <property type="entry name" value="PROTEIN LIN-54 HOMOLOG"/>
    <property type="match status" value="1"/>
</dbReference>
<reference evidence="5" key="1">
    <citation type="submission" date="2022-07" db="EMBL/GenBank/DDBJ databases">
        <title>Chromosome-level genome of Muraenolepis orangiensis.</title>
        <authorList>
            <person name="Kim J."/>
        </authorList>
    </citation>
    <scope>NUCLEOTIDE SEQUENCE</scope>
    <source>
        <strain evidence="5">KU_S4_2022</strain>
        <tissue evidence="5">Muscle</tissue>
    </source>
</reference>
<evidence type="ECO:0000256" key="1">
    <source>
        <dbReference type="ARBA" id="ARBA00004123"/>
    </source>
</evidence>
<name>A0A9Q0DPX0_9TELE</name>
<dbReference type="PANTHER" id="PTHR12446">
    <property type="entry name" value="TESMIN/TSO1-RELATED"/>
    <property type="match status" value="1"/>
</dbReference>
<comment type="similarity">
    <text evidence="2">Belongs to the lin-54 family.</text>
</comment>
<evidence type="ECO:0000313" key="5">
    <source>
        <dbReference type="EMBL" id="KAJ3593449.1"/>
    </source>
</evidence>
<evidence type="ECO:0000313" key="6">
    <source>
        <dbReference type="Proteomes" id="UP001148018"/>
    </source>
</evidence>
<dbReference type="OrthoDB" id="6283463at2759"/>
<comment type="caution">
    <text evidence="5">The sequence shown here is derived from an EMBL/GenBank/DDBJ whole genome shotgun (WGS) entry which is preliminary data.</text>
</comment>
<evidence type="ECO:0000259" key="4">
    <source>
        <dbReference type="PROSITE" id="PS51634"/>
    </source>
</evidence>